<gene>
    <name evidence="1" type="ORF">CEXT_770851</name>
</gene>
<evidence type="ECO:0000313" key="2">
    <source>
        <dbReference type="Proteomes" id="UP001054945"/>
    </source>
</evidence>
<keyword evidence="2" id="KW-1185">Reference proteome</keyword>
<proteinExistence type="predicted"/>
<evidence type="ECO:0000313" key="1">
    <source>
        <dbReference type="EMBL" id="GIY08880.1"/>
    </source>
</evidence>
<reference evidence="1 2" key="1">
    <citation type="submission" date="2021-06" db="EMBL/GenBank/DDBJ databases">
        <title>Caerostris extrusa draft genome.</title>
        <authorList>
            <person name="Kono N."/>
            <person name="Arakawa K."/>
        </authorList>
    </citation>
    <scope>NUCLEOTIDE SEQUENCE [LARGE SCALE GENOMIC DNA]</scope>
</reference>
<comment type="caution">
    <text evidence="1">The sequence shown here is derived from an EMBL/GenBank/DDBJ whole genome shotgun (WGS) entry which is preliminary data.</text>
</comment>
<dbReference type="Proteomes" id="UP001054945">
    <property type="component" value="Unassembled WGS sequence"/>
</dbReference>
<accession>A0AAV4QHH2</accession>
<sequence>MKFTAETKNKTLRPPKDTYMISRHASNSARAGKSLYQIGIYCPNKALLWSAPAETVVPLELFGKGFRPVGKKSAAKIALRILCWKSSALEN</sequence>
<dbReference type="AlphaFoldDB" id="A0AAV4QHH2"/>
<name>A0AAV4QHH2_CAEEX</name>
<protein>
    <recommendedName>
        <fullName evidence="3">DRBM domain-containing protein</fullName>
    </recommendedName>
</protein>
<dbReference type="EMBL" id="BPLR01006303">
    <property type="protein sequence ID" value="GIY08880.1"/>
    <property type="molecule type" value="Genomic_DNA"/>
</dbReference>
<organism evidence="1 2">
    <name type="scientific">Caerostris extrusa</name>
    <name type="common">Bark spider</name>
    <name type="synonym">Caerostris bankana</name>
    <dbReference type="NCBI Taxonomy" id="172846"/>
    <lineage>
        <taxon>Eukaryota</taxon>
        <taxon>Metazoa</taxon>
        <taxon>Ecdysozoa</taxon>
        <taxon>Arthropoda</taxon>
        <taxon>Chelicerata</taxon>
        <taxon>Arachnida</taxon>
        <taxon>Araneae</taxon>
        <taxon>Araneomorphae</taxon>
        <taxon>Entelegynae</taxon>
        <taxon>Araneoidea</taxon>
        <taxon>Araneidae</taxon>
        <taxon>Caerostris</taxon>
    </lineage>
</organism>
<evidence type="ECO:0008006" key="3">
    <source>
        <dbReference type="Google" id="ProtNLM"/>
    </source>
</evidence>